<name>A0A382GHI3_9ZZZZ</name>
<dbReference type="AlphaFoldDB" id="A0A382GHI3"/>
<proteinExistence type="predicted"/>
<feature type="non-terminal residue" evidence="1">
    <location>
        <position position="1"/>
    </location>
</feature>
<gene>
    <name evidence="1" type="ORF">METZ01_LOCUS227176</name>
</gene>
<evidence type="ECO:0000313" key="1">
    <source>
        <dbReference type="EMBL" id="SVB74322.1"/>
    </source>
</evidence>
<reference evidence="1" key="1">
    <citation type="submission" date="2018-05" db="EMBL/GenBank/DDBJ databases">
        <authorList>
            <person name="Lanie J.A."/>
            <person name="Ng W.-L."/>
            <person name="Kazmierczak K.M."/>
            <person name="Andrzejewski T.M."/>
            <person name="Davidsen T.M."/>
            <person name="Wayne K.J."/>
            <person name="Tettelin H."/>
            <person name="Glass J.I."/>
            <person name="Rusch D."/>
            <person name="Podicherti R."/>
            <person name="Tsui H.-C.T."/>
            <person name="Winkler M.E."/>
        </authorList>
    </citation>
    <scope>NUCLEOTIDE SEQUENCE</scope>
</reference>
<dbReference type="EMBL" id="UINC01055444">
    <property type="protein sequence ID" value="SVB74322.1"/>
    <property type="molecule type" value="Genomic_DNA"/>
</dbReference>
<accession>A0A382GHI3</accession>
<sequence length="40" mass="4246">QLQIVQDGRMVACLGSFATQSAKSVIGNDNSCEEKHPVLA</sequence>
<organism evidence="1">
    <name type="scientific">marine metagenome</name>
    <dbReference type="NCBI Taxonomy" id="408172"/>
    <lineage>
        <taxon>unclassified sequences</taxon>
        <taxon>metagenomes</taxon>
        <taxon>ecological metagenomes</taxon>
    </lineage>
</organism>
<protein>
    <submittedName>
        <fullName evidence="1">Uncharacterized protein</fullName>
    </submittedName>
</protein>